<keyword evidence="7 10" id="KW-0378">Hydrolase</keyword>
<dbReference type="PANTHER" id="PTHR11452">
    <property type="entry name" value="ALPHA-GALACTOSIDASE/ALPHA-N-ACETYLGALACTOSAMINIDASE"/>
    <property type="match status" value="1"/>
</dbReference>
<evidence type="ECO:0000256" key="10">
    <source>
        <dbReference type="RuleBase" id="RU361168"/>
    </source>
</evidence>
<comment type="similarity">
    <text evidence="4 10">Belongs to the glycosyl hydrolase 27 family.</text>
</comment>
<dbReference type="InterPro" id="IPR000111">
    <property type="entry name" value="Glyco_hydro_27/36_CS"/>
</dbReference>
<dbReference type="InterPro" id="IPR017853">
    <property type="entry name" value="GH"/>
</dbReference>
<name>A0A6A7AJM2_9PLEO</name>
<keyword evidence="10" id="KW-1015">Disulfide bond</keyword>
<feature type="signal peptide" evidence="11">
    <location>
        <begin position="1"/>
        <end position="18"/>
    </location>
</feature>
<dbReference type="InterPro" id="IPR002241">
    <property type="entry name" value="Glyco_hydro_27"/>
</dbReference>
<keyword evidence="9 10" id="KW-0326">Glycosidase</keyword>
<feature type="domain" description="Alpha galactosidase C-terminal" evidence="12">
    <location>
        <begin position="369"/>
        <end position="444"/>
    </location>
</feature>
<evidence type="ECO:0000256" key="1">
    <source>
        <dbReference type="ARBA" id="ARBA00001255"/>
    </source>
</evidence>
<keyword evidence="5" id="KW-0964">Secreted</keyword>
<dbReference type="Proteomes" id="UP000799424">
    <property type="component" value="Unassembled WGS sequence"/>
</dbReference>
<dbReference type="InterPro" id="IPR013785">
    <property type="entry name" value="Aldolase_TIM"/>
</dbReference>
<dbReference type="EMBL" id="MU006216">
    <property type="protein sequence ID" value="KAF2833440.1"/>
    <property type="molecule type" value="Genomic_DNA"/>
</dbReference>
<evidence type="ECO:0000256" key="3">
    <source>
        <dbReference type="ARBA" id="ARBA00004613"/>
    </source>
</evidence>
<evidence type="ECO:0000313" key="13">
    <source>
        <dbReference type="EMBL" id="KAF2833440.1"/>
    </source>
</evidence>
<comment type="catalytic activity">
    <reaction evidence="1 10">
        <text>Hydrolysis of terminal, non-reducing alpha-D-galactose residues in alpha-D-galactosides, including galactose oligosaccharides, galactomannans and galactolipids.</text>
        <dbReference type="EC" id="3.2.1.22"/>
    </reaction>
</comment>
<dbReference type="OrthoDB" id="5795902at2759"/>
<dbReference type="SUPFAM" id="SSF51011">
    <property type="entry name" value="Glycosyl hydrolase domain"/>
    <property type="match status" value="1"/>
</dbReference>
<accession>A0A6A7AJM2</accession>
<dbReference type="Gene3D" id="3.20.20.70">
    <property type="entry name" value="Aldolase class I"/>
    <property type="match status" value="1"/>
</dbReference>
<keyword evidence="8" id="KW-0325">Glycoprotein</keyword>
<comment type="subcellular location">
    <subcellularLocation>
        <location evidence="3">Secreted</location>
    </subcellularLocation>
</comment>
<dbReference type="GO" id="GO:0005576">
    <property type="term" value="C:extracellular region"/>
    <property type="evidence" value="ECO:0007669"/>
    <property type="project" value="UniProtKB-SubCell"/>
</dbReference>
<comment type="function">
    <text evidence="2">Hydrolyzes a variety of simple alpha-D-galactoside as well as more complex molecules such as oligosaccharides and polysaccharides.</text>
</comment>
<evidence type="ECO:0000256" key="5">
    <source>
        <dbReference type="ARBA" id="ARBA00022525"/>
    </source>
</evidence>
<dbReference type="GO" id="GO:0004557">
    <property type="term" value="F:alpha-galactosidase activity"/>
    <property type="evidence" value="ECO:0007669"/>
    <property type="project" value="UniProtKB-EC"/>
</dbReference>
<feature type="chain" id="PRO_5025373325" description="Alpha-galactosidase" evidence="11">
    <location>
        <begin position="19"/>
        <end position="454"/>
    </location>
</feature>
<dbReference type="PANTHER" id="PTHR11452:SF61">
    <property type="entry name" value="ALPHA-GALACTOSIDASE B-RELATED"/>
    <property type="match status" value="1"/>
</dbReference>
<evidence type="ECO:0000256" key="9">
    <source>
        <dbReference type="ARBA" id="ARBA00023295"/>
    </source>
</evidence>
<dbReference type="Gene3D" id="2.60.40.1180">
    <property type="entry name" value="Golgi alpha-mannosidase II"/>
    <property type="match status" value="1"/>
</dbReference>
<evidence type="ECO:0000256" key="7">
    <source>
        <dbReference type="ARBA" id="ARBA00022801"/>
    </source>
</evidence>
<evidence type="ECO:0000313" key="14">
    <source>
        <dbReference type="Proteomes" id="UP000799424"/>
    </source>
</evidence>
<evidence type="ECO:0000259" key="12">
    <source>
        <dbReference type="Pfam" id="PF17801"/>
    </source>
</evidence>
<dbReference type="InterPro" id="IPR041233">
    <property type="entry name" value="Melibiase_C"/>
</dbReference>
<dbReference type="Pfam" id="PF17801">
    <property type="entry name" value="Melibiase_C"/>
    <property type="match status" value="1"/>
</dbReference>
<dbReference type="EC" id="3.2.1.22" evidence="10"/>
<dbReference type="AlphaFoldDB" id="A0A6A7AJM2"/>
<dbReference type="Pfam" id="PF16499">
    <property type="entry name" value="Melibiase_2"/>
    <property type="match status" value="2"/>
</dbReference>
<dbReference type="SUPFAM" id="SSF51445">
    <property type="entry name" value="(Trans)glycosidases"/>
    <property type="match status" value="1"/>
</dbReference>
<evidence type="ECO:0000256" key="11">
    <source>
        <dbReference type="SAM" id="SignalP"/>
    </source>
</evidence>
<sequence length="454" mass="51328">MTLRFILLGLAFSHATFALVSKDGVTGRLPAMGWNSWNEYECNINEKVFLTVGGLLVSLGLKDLGYTYVNIDDCWSDKEKQRDNSTGRILPDFKKFPQGIKHTAEEIHKLGLKLGIYSDAGSLTCGGFVGSLGHEIVDAKTWAEWGIDYLKYDNCAVPDEYDDEYRWWPENWLGGPPAEDQTAGGDGEARPVPAPAGYDWTTSKSFDRYKAMGDALAATNRTIQYSQCAWGHAHIEQWGNSTGHSWRMWGDIYPQWFDKWQWSWGLMPILNHASFFYSETDFWGHGDWDMLEVGNGNFSLEENRSHFALWAALKSPLIIGTPLDGIKPEILEILSNRDLIAFNQDPVFGAPAKPYKWGVNADFTWNQTHPAEYWSGKSSRGVHVFALNTLDHAATKKINFAEVPGLDRHTKYTVYDSWTGKKQGRFQGSYKAVVRRHDTMAIRIVKANGNHTYS</sequence>
<keyword evidence="14" id="KW-1185">Reference proteome</keyword>
<proteinExistence type="inferred from homology"/>
<evidence type="ECO:0000256" key="4">
    <source>
        <dbReference type="ARBA" id="ARBA00009743"/>
    </source>
</evidence>
<dbReference type="CDD" id="cd14792">
    <property type="entry name" value="GH27"/>
    <property type="match status" value="1"/>
</dbReference>
<evidence type="ECO:0000256" key="8">
    <source>
        <dbReference type="ARBA" id="ARBA00023180"/>
    </source>
</evidence>
<protein>
    <recommendedName>
        <fullName evidence="10">Alpha-galactosidase</fullName>
        <ecNumber evidence="10">3.2.1.22</ecNumber>
    </recommendedName>
    <alternativeName>
        <fullName evidence="10">Melibiase</fullName>
    </alternativeName>
</protein>
<gene>
    <name evidence="13" type="ORF">CC86DRAFT_451139</name>
</gene>
<dbReference type="InterPro" id="IPR013780">
    <property type="entry name" value="Glyco_hydro_b"/>
</dbReference>
<evidence type="ECO:0000256" key="6">
    <source>
        <dbReference type="ARBA" id="ARBA00022729"/>
    </source>
</evidence>
<evidence type="ECO:0000256" key="2">
    <source>
        <dbReference type="ARBA" id="ARBA00003969"/>
    </source>
</evidence>
<organism evidence="13 14">
    <name type="scientific">Ophiobolus disseminans</name>
    <dbReference type="NCBI Taxonomy" id="1469910"/>
    <lineage>
        <taxon>Eukaryota</taxon>
        <taxon>Fungi</taxon>
        <taxon>Dikarya</taxon>
        <taxon>Ascomycota</taxon>
        <taxon>Pezizomycotina</taxon>
        <taxon>Dothideomycetes</taxon>
        <taxon>Pleosporomycetidae</taxon>
        <taxon>Pleosporales</taxon>
        <taxon>Pleosporineae</taxon>
        <taxon>Phaeosphaeriaceae</taxon>
        <taxon>Ophiobolus</taxon>
    </lineage>
</organism>
<dbReference type="GO" id="GO:0005975">
    <property type="term" value="P:carbohydrate metabolic process"/>
    <property type="evidence" value="ECO:0007669"/>
    <property type="project" value="InterPro"/>
</dbReference>
<keyword evidence="6 11" id="KW-0732">Signal</keyword>
<reference evidence="13" key="1">
    <citation type="journal article" date="2020" name="Stud. Mycol.">
        <title>101 Dothideomycetes genomes: a test case for predicting lifestyles and emergence of pathogens.</title>
        <authorList>
            <person name="Haridas S."/>
            <person name="Albert R."/>
            <person name="Binder M."/>
            <person name="Bloem J."/>
            <person name="Labutti K."/>
            <person name="Salamov A."/>
            <person name="Andreopoulos B."/>
            <person name="Baker S."/>
            <person name="Barry K."/>
            <person name="Bills G."/>
            <person name="Bluhm B."/>
            <person name="Cannon C."/>
            <person name="Castanera R."/>
            <person name="Culley D."/>
            <person name="Daum C."/>
            <person name="Ezra D."/>
            <person name="Gonzalez J."/>
            <person name="Henrissat B."/>
            <person name="Kuo A."/>
            <person name="Liang C."/>
            <person name="Lipzen A."/>
            <person name="Lutzoni F."/>
            <person name="Magnuson J."/>
            <person name="Mondo S."/>
            <person name="Nolan M."/>
            <person name="Ohm R."/>
            <person name="Pangilinan J."/>
            <person name="Park H.-J."/>
            <person name="Ramirez L."/>
            <person name="Alfaro M."/>
            <person name="Sun H."/>
            <person name="Tritt A."/>
            <person name="Yoshinaga Y."/>
            <person name="Zwiers L.-H."/>
            <person name="Turgeon B."/>
            <person name="Goodwin S."/>
            <person name="Spatafora J."/>
            <person name="Crous P."/>
            <person name="Grigoriev I."/>
        </authorList>
    </citation>
    <scope>NUCLEOTIDE SEQUENCE</scope>
    <source>
        <strain evidence="13">CBS 113818</strain>
    </source>
</reference>
<dbReference type="PRINTS" id="PR00740">
    <property type="entry name" value="GLHYDRLASE27"/>
</dbReference>
<dbReference type="PROSITE" id="PS00512">
    <property type="entry name" value="ALPHA_GALACTOSIDASE"/>
    <property type="match status" value="1"/>
</dbReference>